<dbReference type="Pfam" id="PF08263">
    <property type="entry name" value="LRRNT_2"/>
    <property type="match status" value="1"/>
</dbReference>
<sequence>MNLSGSLWFVTVTVCFLFLNLSFCCYSLNEEGNALLKLKKRITSDPFDALLNWVDDEVVLDPCDWFGVECSDTKKVVVLNLKDLCLEGTLAPELMNLVHIKSIILRNNSFYGTIPEEIVGLKELEILDLGYNNFSGHLDANFGHNISSLAILLLDNNELLVGFSPKINELKMLSECQVDENRLINAAKMPSCSERSITWHVHENEGPRRLLHYHKHHHPNRNHTSRNHTSPLYRFPPSHPPSATAVPLVPNPASDSPNQNAPDSPNQNASDSPNDNASDSPNENVSDSPTQTTSSKKNKVPILAGVIIGCAVFLVISSIGIYLCKTNKVAIVKPWTTGISGQLQKALVTGVPKLKRSDLEAACEDFSNVIGNSPIGTLYKGTLSSGVEIAVASVSVIPKNWTKALEAQFRKKIDTLSKVNHKNFVNLIGYCEEEEPFTRMLVFEYAPNGTLFEHLHVKEAENLNWGPRLRIAMGMAYCLQHMHELDPPMVHTNLSSSVVHLTDDHAAKISDLSFSYEIDSSEKKPDGKKHNDMMQSASPASNVYSFGVLLFEIVTGRIPYSVDNSSHENWASHYLKWDKPLKEMVDSTLTSYQEDQVEQVAELIRVCVDPDSEKRPRMNEVSERLREITKMPPEFVVPKLSPLWWAEIEISS</sequence>
<keyword evidence="18" id="KW-0675">Receptor</keyword>
<dbReference type="PANTHER" id="PTHR46084">
    <property type="entry name" value="PROTEIN MALE DISCOVERER 2"/>
    <property type="match status" value="1"/>
</dbReference>
<feature type="compositionally biased region" description="Polar residues" evidence="15">
    <location>
        <begin position="283"/>
        <end position="295"/>
    </location>
</feature>
<keyword evidence="12" id="KW-1015">Disulfide bond</keyword>
<feature type="compositionally biased region" description="Low complexity" evidence="15">
    <location>
        <begin position="262"/>
        <end position="282"/>
    </location>
</feature>
<dbReference type="GO" id="GO:0006952">
    <property type="term" value="P:defense response"/>
    <property type="evidence" value="ECO:0007669"/>
    <property type="project" value="UniProtKB-KW"/>
</dbReference>
<dbReference type="EMBL" id="ASHM01009914">
    <property type="protein sequence ID" value="PNY18058.1"/>
    <property type="molecule type" value="Genomic_DNA"/>
</dbReference>
<evidence type="ECO:0000313" key="19">
    <source>
        <dbReference type="Proteomes" id="UP000236291"/>
    </source>
</evidence>
<gene>
    <name evidence="18" type="ORF">L195_g014815</name>
</gene>
<keyword evidence="18" id="KW-0418">Kinase</keyword>
<evidence type="ECO:0000256" key="13">
    <source>
        <dbReference type="ARBA" id="ARBA00038043"/>
    </source>
</evidence>
<dbReference type="PANTHER" id="PTHR46084:SF4">
    <property type="entry name" value="PROTEIN KINASE DOMAIN-CONTAINING PROTEIN"/>
    <property type="match status" value="1"/>
</dbReference>
<comment type="similarity">
    <text evidence="13">Belongs to the polygalacturonase-inhibiting protein family.</text>
</comment>
<dbReference type="GO" id="GO:0005524">
    <property type="term" value="F:ATP binding"/>
    <property type="evidence" value="ECO:0007669"/>
    <property type="project" value="InterPro"/>
</dbReference>
<keyword evidence="9" id="KW-0611">Plant defense</keyword>
<dbReference type="InterPro" id="IPR011009">
    <property type="entry name" value="Kinase-like_dom_sf"/>
</dbReference>
<dbReference type="Gene3D" id="3.30.200.20">
    <property type="entry name" value="Phosphorylase Kinase, domain 1"/>
    <property type="match status" value="1"/>
</dbReference>
<dbReference type="FunFam" id="3.30.200.20:FF:000489">
    <property type="entry name" value="Inactive receptor-like serine/threonine-protein kinase"/>
    <property type="match status" value="1"/>
</dbReference>
<evidence type="ECO:0000256" key="2">
    <source>
        <dbReference type="ARBA" id="ARBA00004191"/>
    </source>
</evidence>
<evidence type="ECO:0000256" key="4">
    <source>
        <dbReference type="ARBA" id="ARBA00022525"/>
    </source>
</evidence>
<evidence type="ECO:0000256" key="14">
    <source>
        <dbReference type="ARBA" id="ARBA00046288"/>
    </source>
</evidence>
<evidence type="ECO:0000256" key="1">
    <source>
        <dbReference type="ARBA" id="ARBA00004170"/>
    </source>
</evidence>
<evidence type="ECO:0000256" key="10">
    <source>
        <dbReference type="ARBA" id="ARBA00022989"/>
    </source>
</evidence>
<organism evidence="18 19">
    <name type="scientific">Trifolium pratense</name>
    <name type="common">Red clover</name>
    <dbReference type="NCBI Taxonomy" id="57577"/>
    <lineage>
        <taxon>Eukaryota</taxon>
        <taxon>Viridiplantae</taxon>
        <taxon>Streptophyta</taxon>
        <taxon>Embryophyta</taxon>
        <taxon>Tracheophyta</taxon>
        <taxon>Spermatophyta</taxon>
        <taxon>Magnoliopsida</taxon>
        <taxon>eudicotyledons</taxon>
        <taxon>Gunneridae</taxon>
        <taxon>Pentapetalae</taxon>
        <taxon>rosids</taxon>
        <taxon>fabids</taxon>
        <taxon>Fabales</taxon>
        <taxon>Fabaceae</taxon>
        <taxon>Papilionoideae</taxon>
        <taxon>50 kb inversion clade</taxon>
        <taxon>NPAAA clade</taxon>
        <taxon>Hologalegina</taxon>
        <taxon>IRL clade</taxon>
        <taxon>Trifolieae</taxon>
        <taxon>Trifolium</taxon>
    </lineage>
</organism>
<reference evidence="18 19" key="1">
    <citation type="journal article" date="2014" name="Am. J. Bot.">
        <title>Genome assembly and annotation for red clover (Trifolium pratense; Fabaceae).</title>
        <authorList>
            <person name="Istvanek J."/>
            <person name="Jaros M."/>
            <person name="Krenek A."/>
            <person name="Repkova J."/>
        </authorList>
    </citation>
    <scope>NUCLEOTIDE SEQUENCE [LARGE SCALE GENOMIC DNA]</scope>
    <source>
        <strain evidence="19">cv. Tatra</strain>
        <tissue evidence="18">Young leaves</tissue>
    </source>
</reference>
<keyword evidence="10 16" id="KW-1133">Transmembrane helix</keyword>
<dbReference type="GO" id="GO:0012505">
    <property type="term" value="C:endomembrane system"/>
    <property type="evidence" value="ECO:0007669"/>
    <property type="project" value="UniProtKB-SubCell"/>
</dbReference>
<dbReference type="GO" id="GO:0004672">
    <property type="term" value="F:protein kinase activity"/>
    <property type="evidence" value="ECO:0007669"/>
    <property type="project" value="InterPro"/>
</dbReference>
<keyword evidence="5" id="KW-0433">Leucine-rich repeat</keyword>
<dbReference type="InterPro" id="IPR001245">
    <property type="entry name" value="Ser-Thr/Tyr_kinase_cat_dom"/>
</dbReference>
<comment type="caution">
    <text evidence="18">The sequence shown here is derived from an EMBL/GenBank/DDBJ whole genome shotgun (WGS) entry which is preliminary data.</text>
</comment>
<evidence type="ECO:0000256" key="16">
    <source>
        <dbReference type="SAM" id="Phobius"/>
    </source>
</evidence>
<protein>
    <submittedName>
        <fullName evidence="18">LRR receptor-like kinase resistance protein</fullName>
    </submittedName>
</protein>
<evidence type="ECO:0000256" key="12">
    <source>
        <dbReference type="ARBA" id="ARBA00023157"/>
    </source>
</evidence>
<accession>A0A2K3PRZ8</accession>
<dbReference type="GO" id="GO:0016020">
    <property type="term" value="C:membrane"/>
    <property type="evidence" value="ECO:0007669"/>
    <property type="project" value="UniProtKB-SubCell"/>
</dbReference>
<dbReference type="Proteomes" id="UP000236291">
    <property type="component" value="Unassembled WGS sequence"/>
</dbReference>
<dbReference type="Gene3D" id="1.10.510.10">
    <property type="entry name" value="Transferase(Phosphotransferase) domain 1"/>
    <property type="match status" value="1"/>
</dbReference>
<dbReference type="FunFam" id="3.80.10.10:FF:000400">
    <property type="entry name" value="Nuclear pore complex protein NUP107"/>
    <property type="match status" value="1"/>
</dbReference>
<feature type="compositionally biased region" description="Basic residues" evidence="15">
    <location>
        <begin position="217"/>
        <end position="226"/>
    </location>
</feature>
<keyword evidence="8" id="KW-0677">Repeat</keyword>
<evidence type="ECO:0000256" key="6">
    <source>
        <dbReference type="ARBA" id="ARBA00022692"/>
    </source>
</evidence>
<dbReference type="Gene3D" id="3.80.10.10">
    <property type="entry name" value="Ribonuclease Inhibitor"/>
    <property type="match status" value="1"/>
</dbReference>
<evidence type="ECO:0000259" key="17">
    <source>
        <dbReference type="PROSITE" id="PS50011"/>
    </source>
</evidence>
<keyword evidence="7" id="KW-0732">Signal</keyword>
<proteinExistence type="inferred from homology"/>
<dbReference type="InterPro" id="IPR032675">
    <property type="entry name" value="LRR_dom_sf"/>
</dbReference>
<evidence type="ECO:0000256" key="7">
    <source>
        <dbReference type="ARBA" id="ARBA00022729"/>
    </source>
</evidence>
<keyword evidence="6 16" id="KW-0812">Transmembrane</keyword>
<dbReference type="SUPFAM" id="SSF56112">
    <property type="entry name" value="Protein kinase-like (PK-like)"/>
    <property type="match status" value="1"/>
</dbReference>
<keyword evidence="11 16" id="KW-0472">Membrane</keyword>
<comment type="subcellular location">
    <subcellularLocation>
        <location evidence="14">Endomembrane system</location>
        <topology evidence="14">Single-pass type I membrane protein</topology>
    </subcellularLocation>
    <subcellularLocation>
        <location evidence="1">Membrane</location>
        <topology evidence="1">Peripheral membrane protein</topology>
    </subcellularLocation>
    <subcellularLocation>
        <location evidence="2">Secreted</location>
        <location evidence="2">Cell wall</location>
    </subcellularLocation>
</comment>
<keyword evidence="18" id="KW-0808">Transferase</keyword>
<evidence type="ECO:0000256" key="8">
    <source>
        <dbReference type="ARBA" id="ARBA00022737"/>
    </source>
</evidence>
<name>A0A2K3PRZ8_TRIPR</name>
<reference evidence="18 19" key="2">
    <citation type="journal article" date="2017" name="Front. Plant Sci.">
        <title>Gene Classification and Mining of Molecular Markers Useful in Red Clover (Trifolium pratense) Breeding.</title>
        <authorList>
            <person name="Istvanek J."/>
            <person name="Dluhosova J."/>
            <person name="Dluhos P."/>
            <person name="Patkova L."/>
            <person name="Nedelnik J."/>
            <person name="Repkova J."/>
        </authorList>
    </citation>
    <scope>NUCLEOTIDE SEQUENCE [LARGE SCALE GENOMIC DNA]</scope>
    <source>
        <strain evidence="19">cv. Tatra</strain>
        <tissue evidence="18">Young leaves</tissue>
    </source>
</reference>
<feature type="domain" description="Protein kinase" evidence="17">
    <location>
        <begin position="364"/>
        <end position="636"/>
    </location>
</feature>
<feature type="transmembrane region" description="Helical" evidence="16">
    <location>
        <begin position="6"/>
        <end position="29"/>
    </location>
</feature>
<dbReference type="STRING" id="57577.A0A2K3PRZ8"/>
<dbReference type="PROSITE" id="PS50011">
    <property type="entry name" value="PROTEIN_KINASE_DOM"/>
    <property type="match status" value="1"/>
</dbReference>
<dbReference type="InterPro" id="IPR013210">
    <property type="entry name" value="LRR_N_plant-typ"/>
</dbReference>
<dbReference type="SUPFAM" id="SSF52058">
    <property type="entry name" value="L domain-like"/>
    <property type="match status" value="1"/>
</dbReference>
<feature type="region of interest" description="Disordered" evidence="15">
    <location>
        <begin position="217"/>
        <end position="296"/>
    </location>
</feature>
<evidence type="ECO:0000313" key="18">
    <source>
        <dbReference type="EMBL" id="PNY18058.1"/>
    </source>
</evidence>
<evidence type="ECO:0000256" key="11">
    <source>
        <dbReference type="ARBA" id="ARBA00023136"/>
    </source>
</evidence>
<dbReference type="Pfam" id="PF07714">
    <property type="entry name" value="PK_Tyr_Ser-Thr"/>
    <property type="match status" value="1"/>
</dbReference>
<feature type="transmembrane region" description="Helical" evidence="16">
    <location>
        <begin position="302"/>
        <end position="323"/>
    </location>
</feature>
<evidence type="ECO:0000256" key="9">
    <source>
        <dbReference type="ARBA" id="ARBA00022821"/>
    </source>
</evidence>
<dbReference type="AlphaFoldDB" id="A0A2K3PRZ8"/>
<evidence type="ECO:0000256" key="5">
    <source>
        <dbReference type="ARBA" id="ARBA00022614"/>
    </source>
</evidence>
<dbReference type="InterPro" id="IPR000719">
    <property type="entry name" value="Prot_kinase_dom"/>
</dbReference>
<evidence type="ECO:0000256" key="15">
    <source>
        <dbReference type="SAM" id="MobiDB-lite"/>
    </source>
</evidence>
<keyword evidence="4" id="KW-0964">Secreted</keyword>
<evidence type="ECO:0000256" key="3">
    <source>
        <dbReference type="ARBA" id="ARBA00022512"/>
    </source>
</evidence>
<keyword evidence="3" id="KW-0134">Cell wall</keyword>